<protein>
    <recommendedName>
        <fullName evidence="4">SGNH hydrolase-type esterase domain-containing protein</fullName>
    </recommendedName>
</protein>
<evidence type="ECO:0000313" key="3">
    <source>
        <dbReference type="Proteomes" id="UP000693970"/>
    </source>
</evidence>
<sequence>MAPLNKESHQFTVNSNQQHDHNLPGSSTAHYFSIGGRTSDLADGRSGTGKTPSALGTSSPIGLSNRETSERIPHDCRMDQDFTRSYSSTESDDLDDSVGETGNGDKATDLPAHPKDGNNSSSTVNRPHSSTYINGRNGNAPTPSWPRSNRIWTWFSHLWKKTAGRSATMVETSRTTRTNGKVCFLRWNETTSSGWHMTKLWVFGMLTPIGIVTWMCTHQASAVLLSILVLPGVAILQGSLAILKYRVQFGDSPLPKAPSHGIVKCVSRRKTDFFCRETRHHPLPTTAKYRYGSATVTKSNGGSLESLTTSVLGESSTSFQGFVDPEHQHHPTSVASPSSSSSATPLRLLVIGDSLAIGVGQSSSATPIMPETIAKTLSKAMDGRPVLWSCHGAPGASAGWIVRELERSFQQGQFLQANPPHGRAYPGASSRNVDARTNFADCDSLSSSDDSSTSLSTEEASPVGIESKTDDHQEELKTWSERLKEHRIRFDPDVLGPFDIAVVLTGSNDLKSAFFPFLLTGEDAEFRRQAQQRGGSYGNELTRILQVLNRRMRMRLQTLRQSVEAATERVMVSVDNIRERLNSHDMHGAFGQNTVQRRTAESARNERIDVSVPVGNDEEDKETTKLLKENELMRESTHTRTSLHDSSRFPMVVLPGMPARALPIFQTAPLRWLAVPIVDIMDSHKKKLARHHDGEVMFIDAPSCEAIADYSCHRGLYWEEELDDRVLLNLRGIKRKQARAIESDMEAYFSKRQQSPEPDSLAFRRRHHSMFSVDGIHPNDKGYDFWGRYIGHAIVKVWKQSQMREENSSDYV</sequence>
<dbReference type="Proteomes" id="UP000693970">
    <property type="component" value="Unassembled WGS sequence"/>
</dbReference>
<keyword evidence="3" id="KW-1185">Reference proteome</keyword>
<feature type="compositionally biased region" description="Low complexity" evidence="1">
    <location>
        <begin position="331"/>
        <end position="342"/>
    </location>
</feature>
<dbReference type="OrthoDB" id="46715at2759"/>
<evidence type="ECO:0000256" key="1">
    <source>
        <dbReference type="SAM" id="MobiDB-lite"/>
    </source>
</evidence>
<feature type="compositionally biased region" description="Polar residues" evidence="1">
    <location>
        <begin position="48"/>
        <end position="66"/>
    </location>
</feature>
<accession>A0A9K3KVJ5</accession>
<comment type="caution">
    <text evidence="2">The sequence shown here is derived from an EMBL/GenBank/DDBJ whole genome shotgun (WGS) entry which is preliminary data.</text>
</comment>
<feature type="compositionally biased region" description="Polar residues" evidence="1">
    <location>
        <begin position="117"/>
        <end position="143"/>
    </location>
</feature>
<proteinExistence type="predicted"/>
<feature type="compositionally biased region" description="Basic and acidic residues" evidence="1">
    <location>
        <begin position="67"/>
        <end position="82"/>
    </location>
</feature>
<feature type="region of interest" description="Disordered" evidence="1">
    <location>
        <begin position="440"/>
        <end position="474"/>
    </location>
</feature>
<feature type="compositionally biased region" description="Low complexity" evidence="1">
    <location>
        <begin position="443"/>
        <end position="457"/>
    </location>
</feature>
<reference evidence="2" key="2">
    <citation type="submission" date="2021-04" db="EMBL/GenBank/DDBJ databases">
        <authorList>
            <person name="Podell S."/>
        </authorList>
    </citation>
    <scope>NUCLEOTIDE SEQUENCE</scope>
    <source>
        <strain evidence="2">Hildebrandi</strain>
    </source>
</reference>
<name>A0A9K3KVJ5_9STRA</name>
<evidence type="ECO:0008006" key="4">
    <source>
        <dbReference type="Google" id="ProtNLM"/>
    </source>
</evidence>
<evidence type="ECO:0000313" key="2">
    <source>
        <dbReference type="EMBL" id="KAG7350612.1"/>
    </source>
</evidence>
<dbReference type="EMBL" id="JAGRRH010000018">
    <property type="protein sequence ID" value="KAG7350612.1"/>
    <property type="molecule type" value="Genomic_DNA"/>
</dbReference>
<feature type="region of interest" description="Disordered" evidence="1">
    <location>
        <begin position="1"/>
        <end position="143"/>
    </location>
</feature>
<gene>
    <name evidence="2" type="ORF">IV203_009972</name>
</gene>
<feature type="compositionally biased region" description="Basic and acidic residues" evidence="1">
    <location>
        <begin position="106"/>
        <end position="116"/>
    </location>
</feature>
<feature type="region of interest" description="Disordered" evidence="1">
    <location>
        <begin position="321"/>
        <end position="342"/>
    </location>
</feature>
<reference evidence="2" key="1">
    <citation type="journal article" date="2021" name="Sci. Rep.">
        <title>Diploid genomic architecture of Nitzschia inconspicua, an elite biomass production diatom.</title>
        <authorList>
            <person name="Oliver A."/>
            <person name="Podell S."/>
            <person name="Pinowska A."/>
            <person name="Traller J.C."/>
            <person name="Smith S.R."/>
            <person name="McClure R."/>
            <person name="Beliaev A."/>
            <person name="Bohutskyi P."/>
            <person name="Hill E.A."/>
            <person name="Rabines A."/>
            <person name="Zheng H."/>
            <person name="Allen L.Z."/>
            <person name="Kuo A."/>
            <person name="Grigoriev I.V."/>
            <person name="Allen A.E."/>
            <person name="Hazlebeck D."/>
            <person name="Allen E.E."/>
        </authorList>
    </citation>
    <scope>NUCLEOTIDE SEQUENCE</scope>
    <source>
        <strain evidence="2">Hildebrandi</strain>
    </source>
</reference>
<dbReference type="AlphaFoldDB" id="A0A9K3KVJ5"/>
<organism evidence="2 3">
    <name type="scientific">Nitzschia inconspicua</name>
    <dbReference type="NCBI Taxonomy" id="303405"/>
    <lineage>
        <taxon>Eukaryota</taxon>
        <taxon>Sar</taxon>
        <taxon>Stramenopiles</taxon>
        <taxon>Ochrophyta</taxon>
        <taxon>Bacillariophyta</taxon>
        <taxon>Bacillariophyceae</taxon>
        <taxon>Bacillariophycidae</taxon>
        <taxon>Bacillariales</taxon>
        <taxon>Bacillariaceae</taxon>
        <taxon>Nitzschia</taxon>
    </lineage>
</organism>